<feature type="region of interest" description="Disordered" evidence="1">
    <location>
        <begin position="768"/>
        <end position="800"/>
    </location>
</feature>
<feature type="compositionally biased region" description="Polar residues" evidence="1">
    <location>
        <begin position="1"/>
        <end position="10"/>
    </location>
</feature>
<feature type="region of interest" description="Disordered" evidence="1">
    <location>
        <begin position="1699"/>
        <end position="1723"/>
    </location>
</feature>
<reference evidence="2 3" key="1">
    <citation type="submission" date="2019-08" db="EMBL/GenBank/DDBJ databases">
        <authorList>
            <person name="Alioto T."/>
            <person name="Alioto T."/>
            <person name="Gomez Garrido J."/>
        </authorList>
    </citation>
    <scope>NUCLEOTIDE SEQUENCE [LARGE SCALE GENOMIC DNA]</scope>
</reference>
<accession>A0A5E4MBN5</accession>
<dbReference type="EMBL" id="CABPRJ010000091">
    <property type="protein sequence ID" value="VVC27332.1"/>
    <property type="molecule type" value="Genomic_DNA"/>
</dbReference>
<evidence type="ECO:0000313" key="2">
    <source>
        <dbReference type="EMBL" id="VVC27332.1"/>
    </source>
</evidence>
<feature type="compositionally biased region" description="Low complexity" evidence="1">
    <location>
        <begin position="1699"/>
        <end position="1708"/>
    </location>
</feature>
<protein>
    <submittedName>
        <fullName evidence="2">Ras guanine-nucleotide exchange factors catalytic domain,SH2 domain</fullName>
    </submittedName>
</protein>
<dbReference type="OrthoDB" id="2412973at2759"/>
<dbReference type="GO" id="GO:0005085">
    <property type="term" value="F:guanyl-nucleotide exchange factor activity"/>
    <property type="evidence" value="ECO:0007669"/>
    <property type="project" value="InterPro"/>
</dbReference>
<dbReference type="InterPro" id="IPR051853">
    <property type="entry name" value="SH2-Ras-GEF_adapter"/>
</dbReference>
<feature type="compositionally biased region" description="Low complexity" evidence="1">
    <location>
        <begin position="11"/>
        <end position="25"/>
    </location>
</feature>
<keyword evidence="3" id="KW-1185">Reference proteome</keyword>
<gene>
    <name evidence="2" type="ORF">CINCED_3A015211</name>
</gene>
<evidence type="ECO:0000313" key="3">
    <source>
        <dbReference type="Proteomes" id="UP000325440"/>
    </source>
</evidence>
<name>A0A5E4MBN5_9HEMI</name>
<feature type="region of interest" description="Disordered" evidence="1">
    <location>
        <begin position="1"/>
        <end position="28"/>
    </location>
</feature>
<feature type="compositionally biased region" description="Basic and acidic residues" evidence="1">
    <location>
        <begin position="768"/>
        <end position="786"/>
    </location>
</feature>
<dbReference type="PANTHER" id="PTHR14247">
    <property type="entry name" value="BREAST CANCER ANTI-ESTROGEN RESISTANCE PROTEIN 3 HOMOLOG-LIKE PROTEIN"/>
    <property type="match status" value="1"/>
</dbReference>
<dbReference type="PANTHER" id="PTHR14247:SF8">
    <property type="entry name" value="RAS-GEF DOMAIN-CONTAINING PROTEIN"/>
    <property type="match status" value="1"/>
</dbReference>
<organism evidence="2 3">
    <name type="scientific">Cinara cedri</name>
    <dbReference type="NCBI Taxonomy" id="506608"/>
    <lineage>
        <taxon>Eukaryota</taxon>
        <taxon>Metazoa</taxon>
        <taxon>Ecdysozoa</taxon>
        <taxon>Arthropoda</taxon>
        <taxon>Hexapoda</taxon>
        <taxon>Insecta</taxon>
        <taxon>Pterygota</taxon>
        <taxon>Neoptera</taxon>
        <taxon>Paraneoptera</taxon>
        <taxon>Hemiptera</taxon>
        <taxon>Sternorrhyncha</taxon>
        <taxon>Aphidomorpha</taxon>
        <taxon>Aphidoidea</taxon>
        <taxon>Aphididae</taxon>
        <taxon>Lachninae</taxon>
        <taxon>Cinara</taxon>
    </lineage>
</organism>
<evidence type="ECO:0000256" key="1">
    <source>
        <dbReference type="SAM" id="MobiDB-lite"/>
    </source>
</evidence>
<dbReference type="InterPro" id="IPR036964">
    <property type="entry name" value="RASGEF_cat_dom_sf"/>
</dbReference>
<feature type="region of interest" description="Disordered" evidence="1">
    <location>
        <begin position="105"/>
        <end position="128"/>
    </location>
</feature>
<feature type="compositionally biased region" description="Basic residues" evidence="1">
    <location>
        <begin position="232"/>
        <end position="243"/>
    </location>
</feature>
<dbReference type="GO" id="GO:0007264">
    <property type="term" value="P:small GTPase-mediated signal transduction"/>
    <property type="evidence" value="ECO:0007669"/>
    <property type="project" value="InterPro"/>
</dbReference>
<sequence length="1888" mass="211987">MTSNVQSHPANNGNHQRQQNMQQQQEVVVGSSYNDLEQKKLLEWELSSLGADDLRSHAWYHGHRVDRAEAERLLRQCVAVEHGFSIASLGSNIIGRGSVASLGAEKDNAQDSDSDGLEDANSVSSDSDFTTDDFLDGLVKDLVPFPSTTMDDSLLLQQRRRLDSVLPPTSARRPRQNRRYFYCFLVRDSLNVRPPGRYVVSCLRVDKYDNEDNKNNSVRNTENEQRMQFLRHQQRRRRRKQQRHPVLHFVINEIILQPGTVYERSQFTFGDALPTVALMTSAASTMISSNNGELNGQRKYQPGFDSVPDLIRYYVGGSDDNAVLSYGGGHEGTTSSSSSSNTMFPQPLHTEVRIRYPCNRRYPLITFHTLDETTTPSFISKPNEHSHVPDKALALTELQQLPLSVPIAPGVAETTSSLKLLYHQSPSPPLLHISPRKHMSSLSFRSSLRRTPTATATPSTFFRPSSAAESVTSGLPLNISLQSSSTSSPSLLRAYSQASTLGLSVSSCSSIVTTNSTMIPFITPHTSNFRSLSSSLPNHDLCPLVTIPFTNKHTILPEPVSQESSTLKNLKISGTSLETTESPGTLFESNSSIPEINEEVCGVLNVIDVDAEKATTLPVGNTDSSYHNGVFHLPNWPIIQSSFARANLNNRYQSRNKRFKIRSCSDQSRSRSYHCKPECNRNKHENHCIVRYSGNREKPNNNDNIKVREYGQRPQFQQQESSLPGHPLSMLGVNVPKHIQQHKVMEYLKSTKCHSCYDSFIVSVDYSGNKESESGNENNDHNDRQDLQPQKNSLTDSSLTSLSMVTAKNSEEGKRLVMDTEEPLMCIDLNQQNTEKNMADLKTKLLTHREQIDPVSEPRAENKLLTPIQYDDFDEWRSLWALLLRQRVVSKQEKRLQDHRLHNEQLKILNIEFEELHQQLLGEFQEINSKVTFSNNVGPLSSLHDIVPSRTSEISTSGTVQHSIPIFEEKCTSNLDGTSTEIRDEDIILQWLGILQDIDTDDNFFPLMINRKINQKPEINIIKQQKQQLGRQLIVPCNHQSQSQNGEHLSNLTTMKHPAIESTSKSPILPEIVSCAKPTNIGCHLVCDYENISGLKDNDCLDNLENSKYFKTIGPLNDNHSSTNSKCCIEYNTTVDIDYENIVEDIDYQNIGIVNRNLYQEKRRKQMKDGRGGSTAVVNALRAVHLTIVGNPDNNGGIISAGTGRLAAALCRADGSATILPYRRYQSKCGVGEEKPVESIISACPLQLLSQPGLAGRRARLDIIERFACLQYLVAMTVIVTPCLILIGNDNSGLKNQAVECEWNLEDEYEYRRRQFYYRCSGAAGWYFSGKNSVSEDDDDFELPADCDLDFDYSLPQRGEWIAERRHWLDQLARHRATALDKWIRTAADVKQAVGDVFGYRALMSALCSDRIQALQDAWASLRQLHTTTAVEFESRLRPEFLGRREKYTSTGVGEATRDIIGDDENNVDALLQLPPNATIPDATALAVLYEHMYNDHTCGSITMTSSANDNVIKEEKNYRPSSLFTSPLSLSPSPWFSLSSGISGGLGALAASDYGIHALHALCVQYSEWVQQSFDINESEMPSARPLVLQLDRFRSNFRALVLQYSDDEDNHDYSYDNKYDYEDVYVYGYNQEACPEKPCDQDNGFAYERNYEDKVEEYGCGDGNYENYCDNDDDDATVICCSNSSSIEAISSVETSNASNTGTASTLRTRVGSGSNKTSKDDYTHHKEILEDDRYCHWIKNIGNCNQSTAPLSTVFHTELHVRLFWPPTLLLLDDNDDINNVNDQPVVPAYMLGTTYAAKAATLKSCRGNEETHCSKETRLSQTFDSLIVAQLDRAAQDMRLRYKIMDNFLDGACAYSTFAVKAANAEDMVTGNQQHNPNYENTSC</sequence>
<proteinExistence type="predicted"/>
<dbReference type="Gene3D" id="1.10.840.10">
    <property type="entry name" value="Ras guanine-nucleotide exchange factors catalytic domain"/>
    <property type="match status" value="1"/>
</dbReference>
<dbReference type="Proteomes" id="UP000325440">
    <property type="component" value="Unassembled WGS sequence"/>
</dbReference>
<feature type="region of interest" description="Disordered" evidence="1">
    <location>
        <begin position="210"/>
        <end position="243"/>
    </location>
</feature>